<sequence>RTHGMRPTPRSKRENLSQIIYTSEPPLLRRHGQMSEATKFCPAPWANSDYRGKLVCFPARLSAIFAHCLNLLGKSSPGLGTSSTKFCFERIHL</sequence>
<keyword evidence="2" id="KW-1185">Reference proteome</keyword>
<evidence type="ECO:0000313" key="1">
    <source>
        <dbReference type="EMBL" id="KAI8576773.1"/>
    </source>
</evidence>
<gene>
    <name evidence="1" type="ORF">K450DRAFT_255552</name>
</gene>
<dbReference type="RefSeq" id="XP_051441777.1">
    <property type="nucleotide sequence ID" value="XM_051591361.1"/>
</dbReference>
<organism evidence="1 2">
    <name type="scientific">Umbelopsis ramanniana AG</name>
    <dbReference type="NCBI Taxonomy" id="1314678"/>
    <lineage>
        <taxon>Eukaryota</taxon>
        <taxon>Fungi</taxon>
        <taxon>Fungi incertae sedis</taxon>
        <taxon>Mucoromycota</taxon>
        <taxon>Mucoromycotina</taxon>
        <taxon>Umbelopsidomycetes</taxon>
        <taxon>Umbelopsidales</taxon>
        <taxon>Umbelopsidaceae</taxon>
        <taxon>Umbelopsis</taxon>
    </lineage>
</organism>
<reference evidence="1" key="2">
    <citation type="journal article" date="2022" name="Proc. Natl. Acad. Sci. U.S.A.">
        <title>Diploid-dominant life cycles characterize the early evolution of Fungi.</title>
        <authorList>
            <person name="Amses K.R."/>
            <person name="Simmons D.R."/>
            <person name="Longcore J.E."/>
            <person name="Mondo S.J."/>
            <person name="Seto K."/>
            <person name="Jeronimo G.H."/>
            <person name="Bonds A.E."/>
            <person name="Quandt C.A."/>
            <person name="Davis W.J."/>
            <person name="Chang Y."/>
            <person name="Federici B.A."/>
            <person name="Kuo A."/>
            <person name="LaButti K."/>
            <person name="Pangilinan J."/>
            <person name="Andreopoulos W."/>
            <person name="Tritt A."/>
            <person name="Riley R."/>
            <person name="Hundley H."/>
            <person name="Johnson J."/>
            <person name="Lipzen A."/>
            <person name="Barry K."/>
            <person name="Lang B.F."/>
            <person name="Cuomo C.A."/>
            <person name="Buchler N.E."/>
            <person name="Grigoriev I.V."/>
            <person name="Spatafora J.W."/>
            <person name="Stajich J.E."/>
            <person name="James T.Y."/>
        </authorList>
    </citation>
    <scope>NUCLEOTIDE SEQUENCE</scope>
    <source>
        <strain evidence="1">AG</strain>
    </source>
</reference>
<dbReference type="AlphaFoldDB" id="A0AAD5E429"/>
<name>A0AAD5E429_UMBRA</name>
<reference evidence="1" key="1">
    <citation type="submission" date="2021-06" db="EMBL/GenBank/DDBJ databases">
        <authorList>
            <consortium name="DOE Joint Genome Institute"/>
            <person name="Mondo S.J."/>
            <person name="Amses K.R."/>
            <person name="Simmons D.R."/>
            <person name="Longcore J.E."/>
            <person name="Seto K."/>
            <person name="Alves G.H."/>
            <person name="Bonds A.E."/>
            <person name="Quandt C.A."/>
            <person name="Davis W.J."/>
            <person name="Chang Y."/>
            <person name="Letcher P.M."/>
            <person name="Powell M.J."/>
            <person name="Kuo A."/>
            <person name="Labutti K."/>
            <person name="Pangilinan J."/>
            <person name="Andreopoulos W."/>
            <person name="Tritt A."/>
            <person name="Riley R."/>
            <person name="Hundley H."/>
            <person name="Johnson J."/>
            <person name="Lipzen A."/>
            <person name="Barry K."/>
            <person name="Berbee M.L."/>
            <person name="Buchler N.E."/>
            <person name="Grigoriev I.V."/>
            <person name="Spatafora J.W."/>
            <person name="Stajich J.E."/>
            <person name="James T.Y."/>
        </authorList>
    </citation>
    <scope>NUCLEOTIDE SEQUENCE</scope>
    <source>
        <strain evidence="1">AG</strain>
    </source>
</reference>
<dbReference type="GeneID" id="75916704"/>
<comment type="caution">
    <text evidence="1">The sequence shown here is derived from an EMBL/GenBank/DDBJ whole genome shotgun (WGS) entry which is preliminary data.</text>
</comment>
<dbReference type="Proteomes" id="UP001206595">
    <property type="component" value="Unassembled WGS sequence"/>
</dbReference>
<protein>
    <submittedName>
        <fullName evidence="1">Uncharacterized protein</fullName>
    </submittedName>
</protein>
<accession>A0AAD5E429</accession>
<feature type="non-terminal residue" evidence="1">
    <location>
        <position position="93"/>
    </location>
</feature>
<proteinExistence type="predicted"/>
<evidence type="ECO:0000313" key="2">
    <source>
        <dbReference type="Proteomes" id="UP001206595"/>
    </source>
</evidence>
<dbReference type="EMBL" id="MU620950">
    <property type="protein sequence ID" value="KAI8576773.1"/>
    <property type="molecule type" value="Genomic_DNA"/>
</dbReference>